<reference evidence="4 5" key="1">
    <citation type="submission" date="2007-06" db="EMBL/GenBank/DDBJ databases">
        <authorList>
            <person name="Shimkets L."/>
            <person name="Ferriera S."/>
            <person name="Johnson J."/>
            <person name="Kravitz S."/>
            <person name="Beeson K."/>
            <person name="Sutton G."/>
            <person name="Rogers Y.-H."/>
            <person name="Friedman R."/>
            <person name="Frazier M."/>
            <person name="Venter J.C."/>
        </authorList>
    </citation>
    <scope>NUCLEOTIDE SEQUENCE [LARGE SCALE GENOMIC DNA]</scope>
    <source>
        <strain evidence="4 5">SIR-1</strain>
    </source>
</reference>
<evidence type="ECO:0000313" key="4">
    <source>
        <dbReference type="EMBL" id="EDM76170.1"/>
    </source>
</evidence>
<feature type="region of interest" description="Disordered" evidence="2">
    <location>
        <begin position="1"/>
        <end position="24"/>
    </location>
</feature>
<dbReference type="Proteomes" id="UP000005801">
    <property type="component" value="Unassembled WGS sequence"/>
</dbReference>
<dbReference type="PANTHER" id="PTHR42687">
    <property type="entry name" value="L-THREONINE 3-DEHYDROGENASE"/>
    <property type="match status" value="1"/>
</dbReference>
<evidence type="ECO:0000313" key="5">
    <source>
        <dbReference type="Proteomes" id="UP000005801"/>
    </source>
</evidence>
<evidence type="ECO:0000259" key="3">
    <source>
        <dbReference type="Pfam" id="PF01370"/>
    </source>
</evidence>
<evidence type="ECO:0000256" key="1">
    <source>
        <dbReference type="ARBA" id="ARBA00007637"/>
    </source>
</evidence>
<dbReference type="AlphaFoldDB" id="A6GD95"/>
<comment type="similarity">
    <text evidence="1">Belongs to the NAD(P)-dependent epimerase/dehydratase family.</text>
</comment>
<dbReference type="GO" id="GO:0006567">
    <property type="term" value="P:L-threonine catabolic process"/>
    <property type="evidence" value="ECO:0007669"/>
    <property type="project" value="TreeGrafter"/>
</dbReference>
<dbReference type="SUPFAM" id="SSF51735">
    <property type="entry name" value="NAD(P)-binding Rossmann-fold domains"/>
    <property type="match status" value="1"/>
</dbReference>
<dbReference type="Pfam" id="PF01370">
    <property type="entry name" value="Epimerase"/>
    <property type="match status" value="1"/>
</dbReference>
<protein>
    <recommendedName>
        <fullName evidence="3">NAD-dependent epimerase/dehydratase domain-containing protein</fullName>
    </recommendedName>
</protein>
<sequence>MLQRGDEVHASDVQPRPAAASDLPADLPWHHLDVTDFSAIVEALEQIKPDKVFHLAAILSAKGEHDPHLTYTVNQGGTYNVLEACRRCGVGQMMFTSTIAVFGPGLPETVVDDVALHPTTMYGVTKAAGEMLADYYRARFGFDVRGVRFPGLISASMPGGGSSDYVVFMYLDGVRRGAYDAFCRPDTRIPLMYMPDGIRALLELSDAPREGLSRAIYNIAAFSPTAQEIADTVAAALPRGADFGFTPDPARQAILDSWPSALDDSLARADWGWAPRYDLGEMTAHLLPEIRSLLETRADALNFETH</sequence>
<feature type="compositionally biased region" description="Low complexity" evidence="2">
    <location>
        <begin position="15"/>
        <end position="24"/>
    </location>
</feature>
<dbReference type="PANTHER" id="PTHR42687:SF1">
    <property type="entry name" value="L-THREONINE 3-DEHYDROGENASE, MITOCHONDRIAL"/>
    <property type="match status" value="1"/>
</dbReference>
<dbReference type="InterPro" id="IPR036291">
    <property type="entry name" value="NAD(P)-bd_dom_sf"/>
</dbReference>
<gene>
    <name evidence="4" type="ORF">PPSIR1_26958</name>
</gene>
<accession>A6GD95</accession>
<evidence type="ECO:0000256" key="2">
    <source>
        <dbReference type="SAM" id="MobiDB-lite"/>
    </source>
</evidence>
<organism evidence="4 5">
    <name type="scientific">Plesiocystis pacifica SIR-1</name>
    <dbReference type="NCBI Taxonomy" id="391625"/>
    <lineage>
        <taxon>Bacteria</taxon>
        <taxon>Pseudomonadati</taxon>
        <taxon>Myxococcota</taxon>
        <taxon>Polyangia</taxon>
        <taxon>Nannocystales</taxon>
        <taxon>Nannocystaceae</taxon>
        <taxon>Plesiocystis</taxon>
    </lineage>
</organism>
<name>A6GD95_9BACT</name>
<dbReference type="EMBL" id="ABCS01000071">
    <property type="protein sequence ID" value="EDM76170.1"/>
    <property type="molecule type" value="Genomic_DNA"/>
</dbReference>
<feature type="domain" description="NAD-dependent epimerase/dehydratase" evidence="3">
    <location>
        <begin position="2"/>
        <end position="220"/>
    </location>
</feature>
<dbReference type="STRING" id="391625.PPSIR1_26958"/>
<dbReference type="eggNOG" id="COG0451">
    <property type="taxonomic scope" value="Bacteria"/>
</dbReference>
<keyword evidence="5" id="KW-1185">Reference proteome</keyword>
<feature type="compositionally biased region" description="Basic and acidic residues" evidence="2">
    <location>
        <begin position="1"/>
        <end position="10"/>
    </location>
</feature>
<comment type="caution">
    <text evidence="4">The sequence shown here is derived from an EMBL/GenBank/DDBJ whole genome shotgun (WGS) entry which is preliminary data.</text>
</comment>
<dbReference type="InterPro" id="IPR001509">
    <property type="entry name" value="Epimerase_deHydtase"/>
</dbReference>
<dbReference type="GO" id="GO:0008743">
    <property type="term" value="F:L-threonine 3-dehydrogenase activity"/>
    <property type="evidence" value="ECO:0007669"/>
    <property type="project" value="TreeGrafter"/>
</dbReference>
<proteinExistence type="inferred from homology"/>
<dbReference type="InterPro" id="IPR051225">
    <property type="entry name" value="NAD(P)_epim/dehydratase"/>
</dbReference>
<dbReference type="Gene3D" id="3.40.50.720">
    <property type="entry name" value="NAD(P)-binding Rossmann-like Domain"/>
    <property type="match status" value="1"/>
</dbReference>